<dbReference type="PANTHER" id="PTHR42999:SF1">
    <property type="entry name" value="PENTAPEPTIDE REPEAT-CONTAINING PROTEIN"/>
    <property type="match status" value="1"/>
</dbReference>
<dbReference type="Gene3D" id="2.160.20.80">
    <property type="entry name" value="E3 ubiquitin-protein ligase SopA"/>
    <property type="match status" value="1"/>
</dbReference>
<dbReference type="SUPFAM" id="SSF141571">
    <property type="entry name" value="Pentapeptide repeat-like"/>
    <property type="match status" value="1"/>
</dbReference>
<organism evidence="1 2">
    <name type="scientific">Niabella pedocola</name>
    <dbReference type="NCBI Taxonomy" id="1752077"/>
    <lineage>
        <taxon>Bacteria</taxon>
        <taxon>Pseudomonadati</taxon>
        <taxon>Bacteroidota</taxon>
        <taxon>Chitinophagia</taxon>
        <taxon>Chitinophagales</taxon>
        <taxon>Chitinophagaceae</taxon>
        <taxon>Niabella</taxon>
    </lineage>
</organism>
<dbReference type="EMBL" id="JAJNEC010000006">
    <property type="protein sequence ID" value="MCD2425165.1"/>
    <property type="molecule type" value="Genomic_DNA"/>
</dbReference>
<evidence type="ECO:0000313" key="2">
    <source>
        <dbReference type="Proteomes" id="UP001199816"/>
    </source>
</evidence>
<dbReference type="PANTHER" id="PTHR42999">
    <property type="entry name" value="ANTIBIOTIC RESISTANCE PROTEIN MCBG"/>
    <property type="match status" value="1"/>
</dbReference>
<keyword evidence="2" id="KW-1185">Reference proteome</keyword>
<proteinExistence type="predicted"/>
<evidence type="ECO:0000313" key="1">
    <source>
        <dbReference type="EMBL" id="MCD2425165.1"/>
    </source>
</evidence>
<dbReference type="RefSeq" id="WP_231007594.1">
    <property type="nucleotide sequence ID" value="NZ_JAJNEC010000006.1"/>
</dbReference>
<name>A0ABS8PVS5_9BACT</name>
<gene>
    <name evidence="1" type="ORF">LQ567_20435</name>
</gene>
<accession>A0ABS8PVS5</accession>
<comment type="caution">
    <text evidence="1">The sequence shown here is derived from an EMBL/GenBank/DDBJ whole genome shotgun (WGS) entry which is preliminary data.</text>
</comment>
<dbReference type="Pfam" id="PF13599">
    <property type="entry name" value="Pentapeptide_4"/>
    <property type="match status" value="2"/>
</dbReference>
<dbReference type="Proteomes" id="UP001199816">
    <property type="component" value="Unassembled WGS sequence"/>
</dbReference>
<dbReference type="InterPro" id="IPR052949">
    <property type="entry name" value="PA_immunity-related"/>
</dbReference>
<reference evidence="1 2" key="1">
    <citation type="submission" date="2021-11" db="EMBL/GenBank/DDBJ databases">
        <title>Genomic of Niabella pedocola.</title>
        <authorList>
            <person name="Wu T."/>
        </authorList>
    </citation>
    <scope>NUCLEOTIDE SEQUENCE [LARGE SCALE GENOMIC DNA]</scope>
    <source>
        <strain evidence="1 2">JCM 31011</strain>
    </source>
</reference>
<dbReference type="InterPro" id="IPR001646">
    <property type="entry name" value="5peptide_repeat"/>
</dbReference>
<protein>
    <submittedName>
        <fullName evidence="1">Pentapeptide repeat-containing protein</fullName>
    </submittedName>
</protein>
<sequence>MSRYFEDMVYEKQDYVQKVLPKGDYEGCRFKGCVFSASDLSAVNFIDCCFEDCDLSGVQIGQASFRDTVFKNCKLVGVHFEEANTFLFSPRFENSTLTLSSFYSVKMKHISFQDCLLQEVDFVDADCSAVVFSNCDLSGARFENTNLEKADLSSAYHYRINPETNKIKKAVFSLPHIAGLLDKYGIIIR</sequence>